<dbReference type="InterPro" id="IPR019826">
    <property type="entry name" value="Carboxylesterase_B_AS"/>
</dbReference>
<keyword evidence="4" id="KW-0325">Glycoprotein</keyword>
<dbReference type="EC" id="3.1.1.-" evidence="5"/>
<feature type="domain" description="Carboxylesterase type B" evidence="6">
    <location>
        <begin position="34"/>
        <end position="517"/>
    </location>
</feature>
<keyword evidence="5" id="KW-0732">Signal</keyword>
<evidence type="ECO:0000256" key="4">
    <source>
        <dbReference type="ARBA" id="ARBA00023180"/>
    </source>
</evidence>
<comment type="similarity">
    <text evidence="1 5">Belongs to the type-B carboxylesterase/lipase family.</text>
</comment>
<keyword evidence="8" id="KW-1185">Reference proteome</keyword>
<evidence type="ECO:0000259" key="6">
    <source>
        <dbReference type="Pfam" id="PF00135"/>
    </source>
</evidence>
<evidence type="ECO:0000256" key="2">
    <source>
        <dbReference type="ARBA" id="ARBA00022487"/>
    </source>
</evidence>
<keyword evidence="3 5" id="KW-0378">Hydrolase</keyword>
<keyword evidence="2" id="KW-0719">Serine esterase</keyword>
<protein>
    <recommendedName>
        <fullName evidence="5">Carboxylic ester hydrolase</fullName>
        <ecNumber evidence="5">3.1.1.-</ecNumber>
    </recommendedName>
</protein>
<comment type="caution">
    <text evidence="7">The sequence shown here is derived from an EMBL/GenBank/DDBJ whole genome shotgun (WGS) entry which is preliminary data.</text>
</comment>
<accession>A0A2J7PWM4</accession>
<proteinExistence type="inferred from homology"/>
<evidence type="ECO:0000313" key="8">
    <source>
        <dbReference type="Proteomes" id="UP000235965"/>
    </source>
</evidence>
<evidence type="ECO:0000256" key="1">
    <source>
        <dbReference type="ARBA" id="ARBA00005964"/>
    </source>
</evidence>
<reference evidence="7 8" key="1">
    <citation type="submission" date="2017-12" db="EMBL/GenBank/DDBJ databases">
        <title>Hemimetabolous genomes reveal molecular basis of termite eusociality.</title>
        <authorList>
            <person name="Harrison M.C."/>
            <person name="Jongepier E."/>
            <person name="Robertson H.M."/>
            <person name="Arning N."/>
            <person name="Bitard-Feildel T."/>
            <person name="Chao H."/>
            <person name="Childers C.P."/>
            <person name="Dinh H."/>
            <person name="Doddapaneni H."/>
            <person name="Dugan S."/>
            <person name="Gowin J."/>
            <person name="Greiner C."/>
            <person name="Han Y."/>
            <person name="Hu H."/>
            <person name="Hughes D.S.T."/>
            <person name="Huylmans A.-K."/>
            <person name="Kemena C."/>
            <person name="Kremer L.P.M."/>
            <person name="Lee S.L."/>
            <person name="Lopez-Ezquerra A."/>
            <person name="Mallet L."/>
            <person name="Monroy-Kuhn J.M."/>
            <person name="Moser A."/>
            <person name="Murali S.C."/>
            <person name="Muzny D.M."/>
            <person name="Otani S."/>
            <person name="Piulachs M.-D."/>
            <person name="Poelchau M."/>
            <person name="Qu J."/>
            <person name="Schaub F."/>
            <person name="Wada-Katsumata A."/>
            <person name="Worley K.C."/>
            <person name="Xie Q."/>
            <person name="Ylla G."/>
            <person name="Poulsen M."/>
            <person name="Gibbs R.A."/>
            <person name="Schal C."/>
            <person name="Richards S."/>
            <person name="Belles X."/>
            <person name="Korb J."/>
            <person name="Bornberg-Bauer E."/>
        </authorList>
    </citation>
    <scope>NUCLEOTIDE SEQUENCE [LARGE SCALE GENOMIC DNA]</scope>
    <source>
        <tissue evidence="7">Whole body</tissue>
    </source>
</reference>
<feature type="chain" id="PRO_5014209922" description="Carboxylic ester hydrolase" evidence="5">
    <location>
        <begin position="28"/>
        <end position="590"/>
    </location>
</feature>
<dbReference type="AlphaFoldDB" id="A0A2J7PWM4"/>
<dbReference type="InterPro" id="IPR002018">
    <property type="entry name" value="CarbesteraseB"/>
</dbReference>
<dbReference type="PROSITE" id="PS00122">
    <property type="entry name" value="CARBOXYLESTERASE_B_1"/>
    <property type="match status" value="1"/>
</dbReference>
<dbReference type="SUPFAM" id="SSF53474">
    <property type="entry name" value="alpha/beta-Hydrolases"/>
    <property type="match status" value="1"/>
</dbReference>
<dbReference type="Pfam" id="PF00135">
    <property type="entry name" value="COesterase"/>
    <property type="match status" value="1"/>
</dbReference>
<dbReference type="InterPro" id="IPR029058">
    <property type="entry name" value="AB_hydrolase_fold"/>
</dbReference>
<evidence type="ECO:0000313" key="7">
    <source>
        <dbReference type="EMBL" id="PNF20725.1"/>
    </source>
</evidence>
<dbReference type="Gene3D" id="3.40.50.1820">
    <property type="entry name" value="alpha/beta hydrolase"/>
    <property type="match status" value="1"/>
</dbReference>
<name>A0A2J7PWM4_9NEOP</name>
<dbReference type="InParanoid" id="A0A2J7PWM4"/>
<dbReference type="PROSITE" id="PS00941">
    <property type="entry name" value="CARBOXYLESTERASE_B_2"/>
    <property type="match status" value="1"/>
</dbReference>
<gene>
    <name evidence="7" type="ORF">B7P43_G17299</name>
</gene>
<evidence type="ECO:0000256" key="5">
    <source>
        <dbReference type="RuleBase" id="RU361235"/>
    </source>
</evidence>
<dbReference type="Proteomes" id="UP000235965">
    <property type="component" value="Unassembled WGS sequence"/>
</dbReference>
<dbReference type="OrthoDB" id="6846267at2759"/>
<dbReference type="EMBL" id="NEVH01020877">
    <property type="protein sequence ID" value="PNF20725.1"/>
    <property type="molecule type" value="Genomic_DNA"/>
</dbReference>
<sequence>MQTKWRRHMAALIVSCALQMATHGSQAVDSGAIRVTVRQGVMRGKTMTSAKGRTFYSFQGIPYAKPPTGLLRFRETQTPTSWEGELDATKPGPKCIQLSIFVTGSEDCLYLNVFTPQLPQQNGSHSKQNGDLLDVMCWIHGGLFYSGSAQNYPPDFLMDKNVVLVTFNYRLGVYGFLSTGDDESPGNYGLKDQRAALMWVQENIAVFGGNPKSVTLFGESSGATCVHCHMLSPFTEGLFHRAISMAGTAISPWASCPDPLSMAQEQAKLVNCSTANTSTIVACLKDTDPVLLVKTYPSEPLFARNRVFTPCPEQQSFRNPEPFLPGDPLDLIRAGKFKKIPWIVGANSQDASTFIVPILNLNRLRARWNKNFEQFTKSFLFLPKKLTKVQADGVYEKFIDFYLNGTRNLSQQDAYQIIEGFSDRHFIHPVKKSVDLHLSVGHEKIFWYNLAYRGFYSTTYLTSLRNYGVGHVDERRYIFPMSFFWPYSENDKEVSELILNLWTNFAKFENPTPANKPPDSSRLLDKVTWLTARDIGLENMHTRYFNIGQVILGSPTEFLNENLGPVKINMAEDLNKERMDFWDSLPLNEN</sequence>
<dbReference type="STRING" id="105785.A0A2J7PWM4"/>
<dbReference type="InterPro" id="IPR019819">
    <property type="entry name" value="Carboxylesterase_B_CS"/>
</dbReference>
<evidence type="ECO:0000256" key="3">
    <source>
        <dbReference type="ARBA" id="ARBA00022801"/>
    </source>
</evidence>
<feature type="signal peptide" evidence="5">
    <location>
        <begin position="1"/>
        <end position="27"/>
    </location>
</feature>
<dbReference type="GO" id="GO:0052689">
    <property type="term" value="F:carboxylic ester hydrolase activity"/>
    <property type="evidence" value="ECO:0007669"/>
    <property type="project" value="UniProtKB-KW"/>
</dbReference>
<organism evidence="7 8">
    <name type="scientific">Cryptotermes secundus</name>
    <dbReference type="NCBI Taxonomy" id="105785"/>
    <lineage>
        <taxon>Eukaryota</taxon>
        <taxon>Metazoa</taxon>
        <taxon>Ecdysozoa</taxon>
        <taxon>Arthropoda</taxon>
        <taxon>Hexapoda</taxon>
        <taxon>Insecta</taxon>
        <taxon>Pterygota</taxon>
        <taxon>Neoptera</taxon>
        <taxon>Polyneoptera</taxon>
        <taxon>Dictyoptera</taxon>
        <taxon>Blattodea</taxon>
        <taxon>Blattoidea</taxon>
        <taxon>Termitoidae</taxon>
        <taxon>Kalotermitidae</taxon>
        <taxon>Cryptotermitinae</taxon>
        <taxon>Cryptotermes</taxon>
    </lineage>
</organism>
<dbReference type="PANTHER" id="PTHR43142:SF1">
    <property type="entry name" value="CARBOXYLIC ESTER HYDROLASE"/>
    <property type="match status" value="1"/>
</dbReference>
<dbReference type="PANTHER" id="PTHR43142">
    <property type="entry name" value="CARBOXYLIC ESTER HYDROLASE"/>
    <property type="match status" value="1"/>
</dbReference>